<feature type="compositionally biased region" description="Basic residues" evidence="1">
    <location>
        <begin position="182"/>
        <end position="193"/>
    </location>
</feature>
<feature type="signal peptide" evidence="2">
    <location>
        <begin position="1"/>
        <end position="23"/>
    </location>
</feature>
<dbReference type="InParanoid" id="A0A409VF30"/>
<feature type="region of interest" description="Disordered" evidence="1">
    <location>
        <begin position="162"/>
        <end position="226"/>
    </location>
</feature>
<dbReference type="AlphaFoldDB" id="A0A409VF30"/>
<proteinExistence type="predicted"/>
<feature type="chain" id="PRO_5019507082" evidence="2">
    <location>
        <begin position="24"/>
        <end position="294"/>
    </location>
</feature>
<keyword evidence="4" id="KW-1185">Reference proteome</keyword>
<accession>A0A409VF30</accession>
<sequence>MKASTALLSFATLAIVFGSGTLASPILANGEGVSVASNDVLSGTPSMSDIEAAEDNLRLRADSYGWDHHRKHYGWRRELDATTKGTAKSSSQHYPPHHYHHHWWHHHHYSKYPRDDNDDGAPEDNSDFVDDGAASAAATQMKRDEAYGRHWNYHHKGYYPRDDDDDALVSSGKDKREDGYSRHHHYKKHGYGHYRRDDSDEDSISAPFDSEKREEGYSPHHYHKKHGYYRRDDSDLVSSDIEDGPLDERDESADELYRHYKYPRDTDHWGWRWRHLHKFFPREDLPSDLDVEMD</sequence>
<feature type="compositionally biased region" description="Basic and acidic residues" evidence="1">
    <location>
        <begin position="209"/>
        <end position="218"/>
    </location>
</feature>
<organism evidence="3 4">
    <name type="scientific">Gymnopilus dilepis</name>
    <dbReference type="NCBI Taxonomy" id="231916"/>
    <lineage>
        <taxon>Eukaryota</taxon>
        <taxon>Fungi</taxon>
        <taxon>Dikarya</taxon>
        <taxon>Basidiomycota</taxon>
        <taxon>Agaricomycotina</taxon>
        <taxon>Agaricomycetes</taxon>
        <taxon>Agaricomycetidae</taxon>
        <taxon>Agaricales</taxon>
        <taxon>Agaricineae</taxon>
        <taxon>Hymenogastraceae</taxon>
        <taxon>Gymnopilus</taxon>
    </lineage>
</organism>
<evidence type="ECO:0000256" key="2">
    <source>
        <dbReference type="SAM" id="SignalP"/>
    </source>
</evidence>
<feature type="region of interest" description="Disordered" evidence="1">
    <location>
        <begin position="114"/>
        <end position="140"/>
    </location>
</feature>
<evidence type="ECO:0000313" key="4">
    <source>
        <dbReference type="Proteomes" id="UP000284706"/>
    </source>
</evidence>
<keyword evidence="2" id="KW-0732">Signal</keyword>
<name>A0A409VF30_9AGAR</name>
<protein>
    <submittedName>
        <fullName evidence="3">Uncharacterized protein</fullName>
    </submittedName>
</protein>
<feature type="compositionally biased region" description="Basic and acidic residues" evidence="1">
    <location>
        <begin position="172"/>
        <end position="181"/>
    </location>
</feature>
<evidence type="ECO:0000313" key="3">
    <source>
        <dbReference type="EMBL" id="PPQ64856.1"/>
    </source>
</evidence>
<dbReference type="EMBL" id="NHYE01005661">
    <property type="protein sequence ID" value="PPQ64856.1"/>
    <property type="molecule type" value="Genomic_DNA"/>
</dbReference>
<comment type="caution">
    <text evidence="3">The sequence shown here is derived from an EMBL/GenBank/DDBJ whole genome shotgun (WGS) entry which is preliminary data.</text>
</comment>
<dbReference type="Proteomes" id="UP000284706">
    <property type="component" value="Unassembled WGS sequence"/>
</dbReference>
<evidence type="ECO:0000256" key="1">
    <source>
        <dbReference type="SAM" id="MobiDB-lite"/>
    </source>
</evidence>
<gene>
    <name evidence="3" type="ORF">CVT26_002574</name>
</gene>
<reference evidence="3 4" key="1">
    <citation type="journal article" date="2018" name="Evol. Lett.">
        <title>Horizontal gene cluster transfer increased hallucinogenic mushroom diversity.</title>
        <authorList>
            <person name="Reynolds H.T."/>
            <person name="Vijayakumar V."/>
            <person name="Gluck-Thaler E."/>
            <person name="Korotkin H.B."/>
            <person name="Matheny P.B."/>
            <person name="Slot J.C."/>
        </authorList>
    </citation>
    <scope>NUCLEOTIDE SEQUENCE [LARGE SCALE GENOMIC DNA]</scope>
    <source>
        <strain evidence="3 4">SRW20</strain>
    </source>
</reference>
<feature type="compositionally biased region" description="Acidic residues" evidence="1">
    <location>
        <begin position="116"/>
        <end position="130"/>
    </location>
</feature>